<feature type="transmembrane region" description="Helical" evidence="1">
    <location>
        <begin position="97"/>
        <end position="118"/>
    </location>
</feature>
<keyword evidence="3" id="KW-1185">Reference proteome</keyword>
<dbReference type="EMBL" id="CP059693">
    <property type="protein sequence ID" value="WDE12564.1"/>
    <property type="molecule type" value="Genomic_DNA"/>
</dbReference>
<protein>
    <submittedName>
        <fullName evidence="2">Uncharacterized protein</fullName>
    </submittedName>
</protein>
<evidence type="ECO:0000256" key="1">
    <source>
        <dbReference type="SAM" id="Phobius"/>
    </source>
</evidence>
<accession>A0ABY7VH72</accession>
<sequence length="119" mass="13034">MSFLSISLLWVGCLLPYLCSPKQQLIDKPLPKVLGWSGFVLALAWTLVQMAQQQGYLVASIFVLASVMCMWTALVLVSPHIAKRLALVSSHIEKRLVLVSSLGIAFFSLIAMTGSYHVA</sequence>
<evidence type="ECO:0000313" key="2">
    <source>
        <dbReference type="EMBL" id="WDE12564.1"/>
    </source>
</evidence>
<feature type="transmembrane region" description="Helical" evidence="1">
    <location>
        <begin position="55"/>
        <end position="77"/>
    </location>
</feature>
<dbReference type="Proteomes" id="UP001215231">
    <property type="component" value="Chromosome"/>
</dbReference>
<reference evidence="2 3" key="1">
    <citation type="journal article" date="2022" name="Mar. Drugs">
        <title>Bioassay-Guided Fractionation Leads to the Detection of Cholic Acid Generated by the Rare Thalassomonas sp.</title>
        <authorList>
            <person name="Pheiffer F."/>
            <person name="Schneider Y.K."/>
            <person name="Hansen E.H."/>
            <person name="Andersen J.H."/>
            <person name="Isaksson J."/>
            <person name="Busche T."/>
            <person name="R C."/>
            <person name="Kalinowski J."/>
            <person name="Zyl L.V."/>
            <person name="Trindade M."/>
        </authorList>
    </citation>
    <scope>NUCLEOTIDE SEQUENCE [LARGE SCALE GENOMIC DNA]</scope>
    <source>
        <strain evidence="2 3">A5K-61T</strain>
    </source>
</reference>
<evidence type="ECO:0000313" key="3">
    <source>
        <dbReference type="Proteomes" id="UP001215231"/>
    </source>
</evidence>
<feature type="transmembrane region" description="Helical" evidence="1">
    <location>
        <begin position="31"/>
        <end position="48"/>
    </location>
</feature>
<keyword evidence="1" id="KW-1133">Transmembrane helix</keyword>
<organism evidence="2 3">
    <name type="scientific">Thalassomonas haliotis</name>
    <dbReference type="NCBI Taxonomy" id="485448"/>
    <lineage>
        <taxon>Bacteria</taxon>
        <taxon>Pseudomonadati</taxon>
        <taxon>Pseudomonadota</taxon>
        <taxon>Gammaproteobacteria</taxon>
        <taxon>Alteromonadales</taxon>
        <taxon>Colwelliaceae</taxon>
        <taxon>Thalassomonas</taxon>
    </lineage>
</organism>
<proteinExistence type="predicted"/>
<dbReference type="RefSeq" id="WP_274052844.1">
    <property type="nucleotide sequence ID" value="NZ_CP059693.1"/>
</dbReference>
<keyword evidence="1" id="KW-0812">Transmembrane</keyword>
<gene>
    <name evidence="2" type="ORF">H3N35_03540</name>
</gene>
<name>A0ABY7VH72_9GAMM</name>
<keyword evidence="1" id="KW-0472">Membrane</keyword>